<dbReference type="Proteomes" id="UP000005239">
    <property type="component" value="Unassembled WGS sequence"/>
</dbReference>
<gene>
    <name evidence="1" type="primary">WBGene00284209</name>
</gene>
<organism evidence="1 2">
    <name type="scientific">Pristionchus pacificus</name>
    <name type="common">Parasitic nematode worm</name>
    <dbReference type="NCBI Taxonomy" id="54126"/>
    <lineage>
        <taxon>Eukaryota</taxon>
        <taxon>Metazoa</taxon>
        <taxon>Ecdysozoa</taxon>
        <taxon>Nematoda</taxon>
        <taxon>Chromadorea</taxon>
        <taxon>Rhabditida</taxon>
        <taxon>Rhabditina</taxon>
        <taxon>Diplogasteromorpha</taxon>
        <taxon>Diplogasteroidea</taxon>
        <taxon>Neodiplogasteridae</taxon>
        <taxon>Pristionchus</taxon>
    </lineage>
</organism>
<evidence type="ECO:0000313" key="1">
    <source>
        <dbReference type="EnsemblMetazoa" id="PPA45840.1"/>
    </source>
</evidence>
<protein>
    <submittedName>
        <fullName evidence="1">Uncharacterized protein</fullName>
    </submittedName>
</protein>
<sequence length="76" mass="8985">MIRSRSNYNLKYTWLLVAIVAIWNGIRMSVSSIFLESFYHRYENARQSLGSIHEYDQTWTIACLTTVHVEETKVNE</sequence>
<accession>A0A8R1ZB07</accession>
<reference evidence="1" key="2">
    <citation type="submission" date="2022-06" db="UniProtKB">
        <authorList>
            <consortium name="EnsemblMetazoa"/>
        </authorList>
    </citation>
    <scope>IDENTIFICATION</scope>
    <source>
        <strain evidence="1">PS312</strain>
    </source>
</reference>
<dbReference type="AlphaFoldDB" id="A0A2A6BZW2"/>
<reference evidence="2" key="1">
    <citation type="journal article" date="2008" name="Nat. Genet.">
        <title>The Pristionchus pacificus genome provides a unique perspective on nematode lifestyle and parasitism.</title>
        <authorList>
            <person name="Dieterich C."/>
            <person name="Clifton S.W."/>
            <person name="Schuster L.N."/>
            <person name="Chinwalla A."/>
            <person name="Delehaunty K."/>
            <person name="Dinkelacker I."/>
            <person name="Fulton L."/>
            <person name="Fulton R."/>
            <person name="Godfrey J."/>
            <person name="Minx P."/>
            <person name="Mitreva M."/>
            <person name="Roeseler W."/>
            <person name="Tian H."/>
            <person name="Witte H."/>
            <person name="Yang S.P."/>
            <person name="Wilson R.K."/>
            <person name="Sommer R.J."/>
        </authorList>
    </citation>
    <scope>NUCLEOTIDE SEQUENCE [LARGE SCALE GENOMIC DNA]</scope>
    <source>
        <strain evidence="2">PS312</strain>
    </source>
</reference>
<name>A0A2A6BZW2_PRIPA</name>
<accession>A0A2A6BZW2</accession>
<evidence type="ECO:0000313" key="2">
    <source>
        <dbReference type="Proteomes" id="UP000005239"/>
    </source>
</evidence>
<dbReference type="EnsemblMetazoa" id="PPA45840.1">
    <property type="protein sequence ID" value="PPA45840.1"/>
    <property type="gene ID" value="WBGene00284209"/>
</dbReference>
<proteinExistence type="predicted"/>
<keyword evidence="2" id="KW-1185">Reference proteome</keyword>